<dbReference type="Proteomes" id="UP001302812">
    <property type="component" value="Unassembled WGS sequence"/>
</dbReference>
<keyword evidence="2" id="KW-1185">Reference proteome</keyword>
<name>A0AAN6YX68_9PEZI</name>
<dbReference type="RefSeq" id="XP_064674622.1">
    <property type="nucleotide sequence ID" value="XM_064817648.1"/>
</dbReference>
<sequence>MESSYGPESGSASQEHLITLHFPKRLSSHANKLGSPNQQSRLPTDWLIHNSTSSRHPTRPIPRNAIFFDMLETCMEYRGCVMSSPLSPSRTSMRWVTTEYEVCTCAAAAMQQNPEGKPTQHERLLIQSPAHLQQCTAGGRRAETRFSVV</sequence>
<dbReference type="EMBL" id="MU853332">
    <property type="protein sequence ID" value="KAK4117052.1"/>
    <property type="molecule type" value="Genomic_DNA"/>
</dbReference>
<organism evidence="1 2">
    <name type="scientific">Canariomyces notabilis</name>
    <dbReference type="NCBI Taxonomy" id="2074819"/>
    <lineage>
        <taxon>Eukaryota</taxon>
        <taxon>Fungi</taxon>
        <taxon>Dikarya</taxon>
        <taxon>Ascomycota</taxon>
        <taxon>Pezizomycotina</taxon>
        <taxon>Sordariomycetes</taxon>
        <taxon>Sordariomycetidae</taxon>
        <taxon>Sordariales</taxon>
        <taxon>Chaetomiaceae</taxon>
        <taxon>Canariomyces</taxon>
    </lineage>
</organism>
<reference evidence="1" key="2">
    <citation type="submission" date="2023-05" db="EMBL/GenBank/DDBJ databases">
        <authorList>
            <consortium name="Lawrence Berkeley National Laboratory"/>
            <person name="Steindorff A."/>
            <person name="Hensen N."/>
            <person name="Bonometti L."/>
            <person name="Westerberg I."/>
            <person name="Brannstrom I.O."/>
            <person name="Guillou S."/>
            <person name="Cros-Aarteil S."/>
            <person name="Calhoun S."/>
            <person name="Haridas S."/>
            <person name="Kuo A."/>
            <person name="Mondo S."/>
            <person name="Pangilinan J."/>
            <person name="Riley R."/>
            <person name="Labutti K."/>
            <person name="Andreopoulos B."/>
            <person name="Lipzen A."/>
            <person name="Chen C."/>
            <person name="Yanf M."/>
            <person name="Daum C."/>
            <person name="Ng V."/>
            <person name="Clum A."/>
            <person name="Ohm R."/>
            <person name="Martin F."/>
            <person name="Silar P."/>
            <person name="Natvig D."/>
            <person name="Lalanne C."/>
            <person name="Gautier V."/>
            <person name="Ament-Velasquez S.L."/>
            <person name="Kruys A."/>
            <person name="Hutchinson M.I."/>
            <person name="Powell A.J."/>
            <person name="Barry K."/>
            <person name="Miller A.N."/>
            <person name="Grigoriev I.V."/>
            <person name="Debuchy R."/>
            <person name="Gladieux P."/>
            <person name="Thoren M.H."/>
            <person name="Johannesson H."/>
        </authorList>
    </citation>
    <scope>NUCLEOTIDE SEQUENCE</scope>
    <source>
        <strain evidence="1">CBS 508.74</strain>
    </source>
</reference>
<dbReference type="GeneID" id="89941773"/>
<evidence type="ECO:0000313" key="2">
    <source>
        <dbReference type="Proteomes" id="UP001302812"/>
    </source>
</evidence>
<comment type="caution">
    <text evidence="1">The sequence shown here is derived from an EMBL/GenBank/DDBJ whole genome shotgun (WGS) entry which is preliminary data.</text>
</comment>
<reference evidence="1" key="1">
    <citation type="journal article" date="2023" name="Mol. Phylogenet. Evol.">
        <title>Genome-scale phylogeny and comparative genomics of the fungal order Sordariales.</title>
        <authorList>
            <person name="Hensen N."/>
            <person name="Bonometti L."/>
            <person name="Westerberg I."/>
            <person name="Brannstrom I.O."/>
            <person name="Guillou S."/>
            <person name="Cros-Aarteil S."/>
            <person name="Calhoun S."/>
            <person name="Haridas S."/>
            <person name="Kuo A."/>
            <person name="Mondo S."/>
            <person name="Pangilinan J."/>
            <person name="Riley R."/>
            <person name="LaButti K."/>
            <person name="Andreopoulos B."/>
            <person name="Lipzen A."/>
            <person name="Chen C."/>
            <person name="Yan M."/>
            <person name="Daum C."/>
            <person name="Ng V."/>
            <person name="Clum A."/>
            <person name="Steindorff A."/>
            <person name="Ohm R.A."/>
            <person name="Martin F."/>
            <person name="Silar P."/>
            <person name="Natvig D.O."/>
            <person name="Lalanne C."/>
            <person name="Gautier V."/>
            <person name="Ament-Velasquez S.L."/>
            <person name="Kruys A."/>
            <person name="Hutchinson M.I."/>
            <person name="Powell A.J."/>
            <person name="Barry K."/>
            <person name="Miller A.N."/>
            <person name="Grigoriev I.V."/>
            <person name="Debuchy R."/>
            <person name="Gladieux P."/>
            <person name="Hiltunen Thoren M."/>
            <person name="Johannesson H."/>
        </authorList>
    </citation>
    <scope>NUCLEOTIDE SEQUENCE</scope>
    <source>
        <strain evidence="1">CBS 508.74</strain>
    </source>
</reference>
<evidence type="ECO:0000313" key="1">
    <source>
        <dbReference type="EMBL" id="KAK4117052.1"/>
    </source>
</evidence>
<protein>
    <submittedName>
        <fullName evidence="1">Uncharacterized protein</fullName>
    </submittedName>
</protein>
<accession>A0AAN6YX68</accession>
<gene>
    <name evidence="1" type="ORF">N656DRAFT_7975</name>
</gene>
<dbReference type="AlphaFoldDB" id="A0AAN6YX68"/>
<proteinExistence type="predicted"/>